<feature type="chain" id="PRO_5045115653" evidence="1">
    <location>
        <begin position="22"/>
        <end position="575"/>
    </location>
</feature>
<keyword evidence="1" id="KW-0732">Signal</keyword>
<protein>
    <submittedName>
        <fullName evidence="3">Copper amine oxidase domain protein</fullName>
        <ecNumber evidence="3">4.2.1.11</ecNumber>
    </submittedName>
</protein>
<comment type="caution">
    <text evidence="3">The sequence shown here is derived from an EMBL/GenBank/DDBJ whole genome shotgun (WGS) entry which is preliminary data.</text>
</comment>
<feature type="domain" description="Copper amine oxidase-like N-terminal" evidence="2">
    <location>
        <begin position="467"/>
        <end position="558"/>
    </location>
</feature>
<sequence>MRRWLALALSALLLFTSGCQAVQGIDLNGMIKQSHQVISAEGSVTYEVELDLSKEAFDGLSRFFGEDVAPLLTHIKLELDHVKVQDPWHVRARGTLYLGDVGIGFAMQRDDSLLVLEPDGASAPIVLDAGGEEFPFGTYHPYGLYDQIIESYDPVGLYSYGPAGLYDPFDLYNPFRLLNPLGLDGTHIPEEYQRSLLELTGQAKMMADDYWIRNMPNMPRLSVSPDTPATVGGEKLALDRISVRVDRLELFDWTKRYIEALIADESGVRAVYRKIDPLEIELFRLLKEAGLLSGFEEESFEYGEAELADAVKELMEELRMKAEELSEPETPDPETVRLARDSLLVSADLYVDDQLRIRKQEIEIRFRPPEALHSLVWINPFSGLNGMRLAYSAEWWNINGDVGLEPPDDAIEAGVTLEEMAEWSMADGIRFIGRDSGLFELIFRRGKAGVQELQLYLDDDRTAPIPTPNGSTLVPLRRTADAFDVTVQYDPQTRRLLLHDDITGTDIALTVGSRLAAVNGETVEWSYPVITGADGAAYVPGRDLMKAIGGTIAWSSQSDRKVLILKRDAAELVSM</sequence>
<reference evidence="3 4" key="1">
    <citation type="submission" date="2021-04" db="EMBL/GenBank/DDBJ databases">
        <authorList>
            <person name="Rakotoarivonina H."/>
        </authorList>
    </citation>
    <scope>NUCLEOTIDE SEQUENCE [LARGE SCALE GENOMIC DNA]</scope>
    <source>
        <strain evidence="3 4">XE</strain>
    </source>
</reference>
<dbReference type="Gene3D" id="3.30.457.10">
    <property type="entry name" value="Copper amine oxidase-like, N-terminal domain"/>
    <property type="match status" value="1"/>
</dbReference>
<dbReference type="EC" id="4.2.1.11" evidence="3"/>
<proteinExistence type="predicted"/>
<evidence type="ECO:0000256" key="1">
    <source>
        <dbReference type="SAM" id="SignalP"/>
    </source>
</evidence>
<name>A0ABN7SCF2_THEXY</name>
<dbReference type="GO" id="GO:0004634">
    <property type="term" value="F:phosphopyruvate hydratase activity"/>
    <property type="evidence" value="ECO:0007669"/>
    <property type="project" value="UniProtKB-EC"/>
</dbReference>
<organism evidence="3 4">
    <name type="scientific">Thermobacillus xylanilyticus</name>
    <dbReference type="NCBI Taxonomy" id="76633"/>
    <lineage>
        <taxon>Bacteria</taxon>
        <taxon>Bacillati</taxon>
        <taxon>Bacillota</taxon>
        <taxon>Bacilli</taxon>
        <taxon>Bacillales</taxon>
        <taxon>Paenibacillaceae</taxon>
        <taxon>Thermobacillus</taxon>
    </lineage>
</organism>
<evidence type="ECO:0000313" key="4">
    <source>
        <dbReference type="Proteomes" id="UP000681526"/>
    </source>
</evidence>
<dbReference type="Proteomes" id="UP000681526">
    <property type="component" value="Unassembled WGS sequence"/>
</dbReference>
<evidence type="ECO:0000313" key="3">
    <source>
        <dbReference type="EMBL" id="CAG5092814.1"/>
    </source>
</evidence>
<dbReference type="PROSITE" id="PS51257">
    <property type="entry name" value="PROKAR_LIPOPROTEIN"/>
    <property type="match status" value="1"/>
</dbReference>
<keyword evidence="3" id="KW-0456">Lyase</keyword>
<dbReference type="InterPro" id="IPR036582">
    <property type="entry name" value="Mao_N_sf"/>
</dbReference>
<accession>A0ABN7SCF2</accession>
<dbReference type="EMBL" id="CAJRAY010000097">
    <property type="protein sequence ID" value="CAG5092814.1"/>
    <property type="molecule type" value="Genomic_DNA"/>
</dbReference>
<dbReference type="InterPro" id="IPR012854">
    <property type="entry name" value="Cu_amine_oxidase-like_N"/>
</dbReference>
<dbReference type="SUPFAM" id="SSF55383">
    <property type="entry name" value="Copper amine oxidase, domain N"/>
    <property type="match status" value="1"/>
</dbReference>
<dbReference type="Pfam" id="PF07833">
    <property type="entry name" value="Cu_amine_oxidN1"/>
    <property type="match status" value="1"/>
</dbReference>
<feature type="signal peptide" evidence="1">
    <location>
        <begin position="1"/>
        <end position="21"/>
    </location>
</feature>
<keyword evidence="4" id="KW-1185">Reference proteome</keyword>
<evidence type="ECO:0000259" key="2">
    <source>
        <dbReference type="Pfam" id="PF07833"/>
    </source>
</evidence>
<dbReference type="RefSeq" id="WP_213486717.1">
    <property type="nucleotide sequence ID" value="NZ_CAJRAY010000097.1"/>
</dbReference>
<gene>
    <name evidence="3" type="primary">Txxe 3753</name>
    <name evidence="3" type="ORF">TXXE_18825</name>
</gene>